<dbReference type="GO" id="GO:0020037">
    <property type="term" value="F:heme binding"/>
    <property type="evidence" value="ECO:0007669"/>
    <property type="project" value="InterPro"/>
</dbReference>
<dbReference type="VEuPathDB" id="VectorBase:AAEL000340"/>
<protein>
    <submittedName>
        <fullName evidence="16">AAEL000340-PA</fullName>
    </submittedName>
</protein>
<name>Q17PD6_AEDAE</name>
<dbReference type="InterPro" id="IPR017972">
    <property type="entry name" value="Cyt_P450_CS"/>
</dbReference>
<dbReference type="GO" id="GO:0005506">
    <property type="term" value="F:iron ion binding"/>
    <property type="evidence" value="ECO:0007669"/>
    <property type="project" value="InterPro"/>
</dbReference>
<evidence type="ECO:0000313" key="16">
    <source>
        <dbReference type="EMBL" id="EAT48682.1"/>
    </source>
</evidence>
<evidence type="ECO:0000256" key="12">
    <source>
        <dbReference type="ARBA" id="ARBA00023033"/>
    </source>
</evidence>
<evidence type="ECO:0000256" key="2">
    <source>
        <dbReference type="ARBA" id="ARBA00003690"/>
    </source>
</evidence>
<evidence type="ECO:0000313" key="17">
    <source>
        <dbReference type="Proteomes" id="UP000682892"/>
    </source>
</evidence>
<keyword evidence="7 14" id="KW-0479">Metal-binding</keyword>
<evidence type="ECO:0000256" key="11">
    <source>
        <dbReference type="ARBA" id="ARBA00023004"/>
    </source>
</evidence>
<accession>Q17PD6</accession>
<comment type="cofactor">
    <cofactor evidence="1 14">
        <name>heme</name>
        <dbReference type="ChEBI" id="CHEBI:30413"/>
    </cofactor>
</comment>
<evidence type="ECO:0000256" key="9">
    <source>
        <dbReference type="ARBA" id="ARBA00022848"/>
    </source>
</evidence>
<evidence type="ECO:0000256" key="3">
    <source>
        <dbReference type="ARBA" id="ARBA00004174"/>
    </source>
</evidence>
<dbReference type="PANTHER" id="PTHR24291">
    <property type="entry name" value="CYTOCHROME P450 FAMILY 4"/>
    <property type="match status" value="1"/>
</dbReference>
<evidence type="ECO:0000256" key="1">
    <source>
        <dbReference type="ARBA" id="ARBA00001971"/>
    </source>
</evidence>
<dbReference type="GO" id="GO:0016705">
    <property type="term" value="F:oxidoreductase activity, acting on paired donors, with incorporation or reduction of molecular oxygen"/>
    <property type="evidence" value="ECO:0007669"/>
    <property type="project" value="InterPro"/>
</dbReference>
<dbReference type="PROSITE" id="PS00086">
    <property type="entry name" value="CYTOCHROME_P450"/>
    <property type="match status" value="1"/>
</dbReference>
<dbReference type="Gene3D" id="1.10.630.10">
    <property type="entry name" value="Cytochrome P450"/>
    <property type="match status" value="1"/>
</dbReference>
<evidence type="ECO:0000256" key="8">
    <source>
        <dbReference type="ARBA" id="ARBA00022824"/>
    </source>
</evidence>
<feature type="binding site" description="axial binding residue" evidence="14">
    <location>
        <position position="445"/>
    </location>
    <ligand>
        <name>heme</name>
        <dbReference type="ChEBI" id="CHEBI:30413"/>
    </ligand>
    <ligandPart>
        <name>Fe</name>
        <dbReference type="ChEBI" id="CHEBI:18248"/>
    </ligandPart>
</feature>
<dbReference type="InterPro" id="IPR050196">
    <property type="entry name" value="Cytochrome_P450_Monoox"/>
</dbReference>
<evidence type="ECO:0000256" key="5">
    <source>
        <dbReference type="ARBA" id="ARBA00010617"/>
    </source>
</evidence>
<dbReference type="GO" id="GO:0005789">
    <property type="term" value="C:endoplasmic reticulum membrane"/>
    <property type="evidence" value="ECO:0007669"/>
    <property type="project" value="UniProtKB-SubCell"/>
</dbReference>
<dbReference type="AlphaFoldDB" id="Q17PD6"/>
<dbReference type="Proteomes" id="UP000682892">
    <property type="component" value="Unassembled WGS sequence"/>
</dbReference>
<gene>
    <name evidence="16" type="ORF">AaeL_AAEL000340</name>
</gene>
<dbReference type="InterPro" id="IPR002401">
    <property type="entry name" value="Cyt_P450_E_grp-I"/>
</dbReference>
<comment type="function">
    <text evidence="2">May be involved in the metabolism of insect hormones and in the breakdown of synthetic insecticides.</text>
</comment>
<evidence type="ECO:0000256" key="14">
    <source>
        <dbReference type="PIRSR" id="PIRSR602401-1"/>
    </source>
</evidence>
<reference evidence="16" key="3">
    <citation type="submission" date="2012-09" db="EMBL/GenBank/DDBJ databases">
        <authorList>
            <consortium name="VectorBase"/>
        </authorList>
    </citation>
    <scope>NUCLEOTIDE SEQUENCE</scope>
    <source>
        <strain evidence="16">Liverpool</strain>
    </source>
</reference>
<dbReference type="Pfam" id="PF00067">
    <property type="entry name" value="p450"/>
    <property type="match status" value="1"/>
</dbReference>
<organism evidence="16 17">
    <name type="scientific">Aedes aegypti</name>
    <name type="common">Yellowfever mosquito</name>
    <name type="synonym">Culex aegypti</name>
    <dbReference type="NCBI Taxonomy" id="7159"/>
    <lineage>
        <taxon>Eukaryota</taxon>
        <taxon>Metazoa</taxon>
        <taxon>Ecdysozoa</taxon>
        <taxon>Arthropoda</taxon>
        <taxon>Hexapoda</taxon>
        <taxon>Insecta</taxon>
        <taxon>Pterygota</taxon>
        <taxon>Neoptera</taxon>
        <taxon>Endopterygota</taxon>
        <taxon>Diptera</taxon>
        <taxon>Nematocera</taxon>
        <taxon>Culicoidea</taxon>
        <taxon>Culicidae</taxon>
        <taxon>Culicinae</taxon>
        <taxon>Aedini</taxon>
        <taxon>Aedes</taxon>
        <taxon>Stegomyia</taxon>
    </lineage>
</organism>
<evidence type="ECO:0000256" key="4">
    <source>
        <dbReference type="ARBA" id="ARBA00004406"/>
    </source>
</evidence>
<reference evidence="16" key="2">
    <citation type="journal article" date="2007" name="Science">
        <title>Genome sequence of Aedes aegypti, a major arbovirus vector.</title>
        <authorList>
            <person name="Nene V."/>
            <person name="Wortman J.R."/>
            <person name="Lawson D."/>
            <person name="Haas B."/>
            <person name="Kodira C."/>
            <person name="Tu Z.J."/>
            <person name="Loftus B."/>
            <person name="Xi Z."/>
            <person name="Megy K."/>
            <person name="Grabherr M."/>
            <person name="Ren Q."/>
            <person name="Zdobnov E.M."/>
            <person name="Lobo N.F."/>
            <person name="Campbell K.S."/>
            <person name="Brown S.E."/>
            <person name="Bonaldo M.F."/>
            <person name="Zhu J."/>
            <person name="Sinkins S.P."/>
            <person name="Hogenkamp D.G."/>
            <person name="Amedeo P."/>
            <person name="Arensburger P."/>
            <person name="Atkinson P.W."/>
            <person name="Bidwell S."/>
            <person name="Biedler J."/>
            <person name="Birney E."/>
            <person name="Bruggner R.V."/>
            <person name="Costas J."/>
            <person name="Coy M.R."/>
            <person name="Crabtree J."/>
            <person name="Crawford M."/>
            <person name="Debruyn B."/>
            <person name="Decaprio D."/>
            <person name="Eiglmeier K."/>
            <person name="Eisenstadt E."/>
            <person name="El-Dorry H."/>
            <person name="Gelbart W.M."/>
            <person name="Gomes S.L."/>
            <person name="Hammond M."/>
            <person name="Hannick L.I."/>
            <person name="Hogan J.R."/>
            <person name="Holmes M.H."/>
            <person name="Jaffe D."/>
            <person name="Johnston J.S."/>
            <person name="Kennedy R.C."/>
            <person name="Koo H."/>
            <person name="Kravitz S."/>
            <person name="Kriventseva E.V."/>
            <person name="Kulp D."/>
            <person name="Labutti K."/>
            <person name="Lee E."/>
            <person name="Li S."/>
            <person name="Lovin D.D."/>
            <person name="Mao C."/>
            <person name="Mauceli E."/>
            <person name="Menck C.F."/>
            <person name="Miller J.R."/>
            <person name="Montgomery P."/>
            <person name="Mori A."/>
            <person name="Nascimento A.L."/>
            <person name="Naveira H.F."/>
            <person name="Nusbaum C."/>
            <person name="O'leary S."/>
            <person name="Orvis J."/>
            <person name="Pertea M."/>
            <person name="Quesneville H."/>
            <person name="Reidenbach K.R."/>
            <person name="Rogers Y.H."/>
            <person name="Roth C.W."/>
            <person name="Schneider J.R."/>
            <person name="Schatz M."/>
            <person name="Shumway M."/>
            <person name="Stanke M."/>
            <person name="Stinson E.O."/>
            <person name="Tubio J.M."/>
            <person name="Vanzee J.P."/>
            <person name="Verjovski-Almeida S."/>
            <person name="Werner D."/>
            <person name="White O."/>
            <person name="Wyder S."/>
            <person name="Zeng Q."/>
            <person name="Zhao Q."/>
            <person name="Zhao Y."/>
            <person name="Hill C.A."/>
            <person name="Raikhel A.S."/>
            <person name="Soares M.B."/>
            <person name="Knudson D.L."/>
            <person name="Lee N.H."/>
            <person name="Galagan J."/>
            <person name="Salzberg S.L."/>
            <person name="Paulsen I.T."/>
            <person name="Dimopoulos G."/>
            <person name="Collins F.H."/>
            <person name="Birren B."/>
            <person name="Fraser-Liggett C.M."/>
            <person name="Severson D.W."/>
        </authorList>
    </citation>
    <scope>NUCLEOTIDE SEQUENCE [LARGE SCALE GENOMIC DNA]</scope>
    <source>
        <strain evidence="16">Liverpool</strain>
    </source>
</reference>
<dbReference type="EMBL" id="CH477191">
    <property type="protein sequence ID" value="EAT48682.1"/>
    <property type="molecule type" value="Genomic_DNA"/>
</dbReference>
<evidence type="ECO:0000256" key="7">
    <source>
        <dbReference type="ARBA" id="ARBA00022723"/>
    </source>
</evidence>
<evidence type="ECO:0000256" key="10">
    <source>
        <dbReference type="ARBA" id="ARBA00023002"/>
    </source>
</evidence>
<keyword evidence="9" id="KW-0492">Microsome</keyword>
<keyword evidence="6 14" id="KW-0349">Heme</keyword>
<comment type="similarity">
    <text evidence="5 15">Belongs to the cytochrome P450 family.</text>
</comment>
<comment type="subcellular location">
    <subcellularLocation>
        <location evidence="4">Endoplasmic reticulum membrane</location>
        <topology evidence="4">Peripheral membrane protein</topology>
    </subcellularLocation>
    <subcellularLocation>
        <location evidence="3">Microsome membrane</location>
        <topology evidence="3">Peripheral membrane protein</topology>
    </subcellularLocation>
</comment>
<dbReference type="eggNOG" id="KOG0157">
    <property type="taxonomic scope" value="Eukaryota"/>
</dbReference>
<keyword evidence="13" id="KW-0472">Membrane</keyword>
<dbReference type="OMA" id="CAQRHPY"/>
<keyword evidence="12 15" id="KW-0503">Monooxygenase</keyword>
<evidence type="ECO:0000256" key="13">
    <source>
        <dbReference type="ARBA" id="ARBA00023136"/>
    </source>
</evidence>
<reference evidence="16" key="1">
    <citation type="submission" date="2005-10" db="EMBL/GenBank/DDBJ databases">
        <authorList>
            <person name="Loftus B.J."/>
            <person name="Nene V.M."/>
            <person name="Hannick L.I."/>
            <person name="Bidwell S."/>
            <person name="Haas B."/>
            <person name="Amedeo P."/>
            <person name="Orvis J."/>
            <person name="Wortman J.R."/>
            <person name="White O.R."/>
            <person name="Salzberg S."/>
            <person name="Shumway M."/>
            <person name="Koo H."/>
            <person name="Zhao Y."/>
            <person name="Holmes M."/>
            <person name="Miller J."/>
            <person name="Schatz M."/>
            <person name="Pop M."/>
            <person name="Pai G."/>
            <person name="Utterback T."/>
            <person name="Rogers Y.-H."/>
            <person name="Kravitz S."/>
            <person name="Fraser C.M."/>
        </authorList>
    </citation>
    <scope>NUCLEOTIDE SEQUENCE</scope>
    <source>
        <strain evidence="16">Liverpool</strain>
    </source>
</reference>
<dbReference type="PRINTS" id="PR00385">
    <property type="entry name" value="P450"/>
</dbReference>
<proteinExistence type="inferred from homology"/>
<sequence length="498" mass="58217">MLQLVLVFVLFTGFTYYLAFRRSRKRLYELAATFPAPFDLPLIGSTYIGIGLNSKTIIEYLLKFLHNLPSPFRAWMGPFLGIIFDKPQHLAVILNSQHCVQKSVFQKFFRFDKGLINSDRNIWRPQRKQLAAPFSYQVVANFAPSFNEYAEEQLKYLDRFVGAEAFDMLPKLSFYVLSSTLANLFKVQLHSHDYDFMEKKDFHFRMWINIFRRVYKPWLISEFIYRLTPAYKMELQQVGKLRALSEEHVAFIQSIVEARKVLQQKSHPGDDHNASSEVLIERLERLTYQTGEMTNEEMMDNIDTFLFAAVDTTTSTMASTLLMMAIHPEVQERVYQEVSQVVPNDYIAIEDLPNLVYLERVMKETMRLIPIAGMLNRVCEKELQVGEWTIPVGATIGIPVLKVHRDRAIWGERSDEFDPDNFLPEKVAQRHPYAYIPFSAGIRNCVGMRYANVSMKVLLAKLVKRFRFKTDLRMKDLKFEAAFLMMLANKHMMRIEKR</sequence>
<dbReference type="InterPro" id="IPR036396">
    <property type="entry name" value="Cyt_P450_sf"/>
</dbReference>
<keyword evidence="8" id="KW-0256">Endoplasmic reticulum</keyword>
<dbReference type="PhylomeDB" id="Q17PD6"/>
<evidence type="ECO:0000256" key="15">
    <source>
        <dbReference type="RuleBase" id="RU000461"/>
    </source>
</evidence>
<dbReference type="GO" id="GO:0004497">
    <property type="term" value="F:monooxygenase activity"/>
    <property type="evidence" value="ECO:0007669"/>
    <property type="project" value="UniProtKB-KW"/>
</dbReference>
<dbReference type="PANTHER" id="PTHR24291:SF189">
    <property type="entry name" value="CYTOCHROME P450 4C3-RELATED"/>
    <property type="match status" value="1"/>
</dbReference>
<dbReference type="PaxDb" id="7159-AAEL000340-PA"/>
<dbReference type="PRINTS" id="PR00463">
    <property type="entry name" value="EP450I"/>
</dbReference>
<evidence type="ECO:0000256" key="6">
    <source>
        <dbReference type="ARBA" id="ARBA00022617"/>
    </source>
</evidence>
<keyword evidence="10 15" id="KW-0560">Oxidoreductase</keyword>
<dbReference type="HOGENOM" id="CLU_001570_5_1_1"/>
<keyword evidence="11 14" id="KW-0408">Iron</keyword>
<dbReference type="InterPro" id="IPR001128">
    <property type="entry name" value="Cyt_P450"/>
</dbReference>
<dbReference type="SUPFAM" id="SSF48264">
    <property type="entry name" value="Cytochrome P450"/>
    <property type="match status" value="1"/>
</dbReference>
<dbReference type="STRING" id="7159.Q17PD6"/>
<dbReference type="CDD" id="cd11057">
    <property type="entry name" value="CYP313-like"/>
    <property type="match status" value="1"/>
</dbReference>